<evidence type="ECO:0000313" key="2">
    <source>
        <dbReference type="EMBL" id="QQP52059.1"/>
    </source>
</evidence>
<gene>
    <name evidence="2" type="ORF">FKW44_004067</name>
</gene>
<evidence type="ECO:0000313" key="3">
    <source>
        <dbReference type="Proteomes" id="UP000595437"/>
    </source>
</evidence>
<name>A0A7T8KAF2_CALRO</name>
<dbReference type="OrthoDB" id="440781at2759"/>
<reference evidence="3" key="1">
    <citation type="submission" date="2021-01" db="EMBL/GenBank/DDBJ databases">
        <title>Caligus Genome Assembly.</title>
        <authorList>
            <person name="Gallardo-Escarate C."/>
        </authorList>
    </citation>
    <scope>NUCLEOTIDE SEQUENCE [LARGE SCALE GENOMIC DNA]</scope>
</reference>
<sequence>MKSGVRLESPKSDTSKESSHPDPIIHFLDEFETMLAFDASAAPRSDNFRDIDDAFFEHGVEDLQLLQASQKRTLRDVSGDAPLMTAKMRAAAKESEKTGDAAEI</sequence>
<dbReference type="AlphaFoldDB" id="A0A7T8KAF2"/>
<feature type="region of interest" description="Disordered" evidence="1">
    <location>
        <begin position="1"/>
        <end position="22"/>
    </location>
</feature>
<dbReference type="EMBL" id="CP045892">
    <property type="protein sequence ID" value="QQP52059.1"/>
    <property type="molecule type" value="Genomic_DNA"/>
</dbReference>
<organism evidence="2 3">
    <name type="scientific">Caligus rogercresseyi</name>
    <name type="common">Sea louse</name>
    <dbReference type="NCBI Taxonomy" id="217165"/>
    <lineage>
        <taxon>Eukaryota</taxon>
        <taxon>Metazoa</taxon>
        <taxon>Ecdysozoa</taxon>
        <taxon>Arthropoda</taxon>
        <taxon>Crustacea</taxon>
        <taxon>Multicrustacea</taxon>
        <taxon>Hexanauplia</taxon>
        <taxon>Copepoda</taxon>
        <taxon>Siphonostomatoida</taxon>
        <taxon>Caligidae</taxon>
        <taxon>Caligus</taxon>
    </lineage>
</organism>
<dbReference type="Proteomes" id="UP000595437">
    <property type="component" value="Chromosome 3"/>
</dbReference>
<feature type="compositionally biased region" description="Basic and acidic residues" evidence="1">
    <location>
        <begin position="8"/>
        <end position="20"/>
    </location>
</feature>
<keyword evidence="3" id="KW-1185">Reference proteome</keyword>
<proteinExistence type="predicted"/>
<protein>
    <submittedName>
        <fullName evidence="2">Uncharacterized protein</fullName>
    </submittedName>
</protein>
<accession>A0A7T8KAF2</accession>
<evidence type="ECO:0000256" key="1">
    <source>
        <dbReference type="SAM" id="MobiDB-lite"/>
    </source>
</evidence>